<sequence>MDLQLKGQKALVTGGTKGIGRAIAETLSDEGCDIALCARTDADVIATVEAIKAKGVNATGKGLDVGDADALKEWVSDAIGELGGLDILISNVTGGNAPGEAGWKANFEYDMMGAVRCVEAALPALSASDHGNIVLISSTAALEKFMNAGPYNAMKAALLQYAGALAHDLSGQGIRVNAVSPGPIFVEGGAWDMVKQNMAPFYEATLADIPLGRMGTAEEVAAQVALLTSPLGGYTTGTNVVIDGGMTKRIQF</sequence>
<dbReference type="InterPro" id="IPR002347">
    <property type="entry name" value="SDR_fam"/>
</dbReference>
<dbReference type="GO" id="GO:0016491">
    <property type="term" value="F:oxidoreductase activity"/>
    <property type="evidence" value="ECO:0007669"/>
    <property type="project" value="UniProtKB-KW"/>
</dbReference>
<dbReference type="FunFam" id="3.40.50.720:FF:000084">
    <property type="entry name" value="Short-chain dehydrogenase reductase"/>
    <property type="match status" value="1"/>
</dbReference>
<accession>A0A381UNA1</accession>
<dbReference type="PRINTS" id="PR00081">
    <property type="entry name" value="GDHRDH"/>
</dbReference>
<evidence type="ECO:0000256" key="1">
    <source>
        <dbReference type="ARBA" id="ARBA00006484"/>
    </source>
</evidence>
<dbReference type="Pfam" id="PF13561">
    <property type="entry name" value="adh_short_C2"/>
    <property type="match status" value="1"/>
</dbReference>
<evidence type="ECO:0000313" key="3">
    <source>
        <dbReference type="EMBL" id="SVA28303.1"/>
    </source>
</evidence>
<dbReference type="PANTHER" id="PTHR43943:SF17">
    <property type="entry name" value="3-PHENYLPROPIONATE-DIHYDRODIOL_CINNAMIC ACID-DIHYDRODIOL DEHYDROGENASE"/>
    <property type="match status" value="1"/>
</dbReference>
<protein>
    <recommendedName>
        <fullName evidence="4">3-ketoacyl-ACP reductase</fullName>
    </recommendedName>
</protein>
<proteinExistence type="inferred from homology"/>
<comment type="similarity">
    <text evidence="1">Belongs to the short-chain dehydrogenases/reductases (SDR) family.</text>
</comment>
<dbReference type="Gene3D" id="3.40.50.720">
    <property type="entry name" value="NAD(P)-binding Rossmann-like Domain"/>
    <property type="match status" value="1"/>
</dbReference>
<dbReference type="InterPro" id="IPR036291">
    <property type="entry name" value="NAD(P)-bd_dom_sf"/>
</dbReference>
<dbReference type="PANTHER" id="PTHR43943">
    <property type="entry name" value="DEHYDROGENASE/REDUCTASE (SDR FAMILY) MEMBER 4"/>
    <property type="match status" value="1"/>
</dbReference>
<evidence type="ECO:0008006" key="4">
    <source>
        <dbReference type="Google" id="ProtNLM"/>
    </source>
</evidence>
<dbReference type="CDD" id="cd05233">
    <property type="entry name" value="SDR_c"/>
    <property type="match status" value="1"/>
</dbReference>
<name>A0A381UNA1_9ZZZZ</name>
<organism evidence="3">
    <name type="scientific">marine metagenome</name>
    <dbReference type="NCBI Taxonomy" id="408172"/>
    <lineage>
        <taxon>unclassified sequences</taxon>
        <taxon>metagenomes</taxon>
        <taxon>ecological metagenomes</taxon>
    </lineage>
</organism>
<keyword evidence="2" id="KW-0560">Oxidoreductase</keyword>
<dbReference type="AlphaFoldDB" id="A0A381UNA1"/>
<evidence type="ECO:0000256" key="2">
    <source>
        <dbReference type="ARBA" id="ARBA00023002"/>
    </source>
</evidence>
<gene>
    <name evidence="3" type="ORF">METZ01_LOCUS81157</name>
</gene>
<dbReference type="SUPFAM" id="SSF51735">
    <property type="entry name" value="NAD(P)-binding Rossmann-fold domains"/>
    <property type="match status" value="1"/>
</dbReference>
<dbReference type="EMBL" id="UINC01006566">
    <property type="protein sequence ID" value="SVA28303.1"/>
    <property type="molecule type" value="Genomic_DNA"/>
</dbReference>
<reference evidence="3" key="1">
    <citation type="submission" date="2018-05" db="EMBL/GenBank/DDBJ databases">
        <authorList>
            <person name="Lanie J.A."/>
            <person name="Ng W.-L."/>
            <person name="Kazmierczak K.M."/>
            <person name="Andrzejewski T.M."/>
            <person name="Davidsen T.M."/>
            <person name="Wayne K.J."/>
            <person name="Tettelin H."/>
            <person name="Glass J.I."/>
            <person name="Rusch D."/>
            <person name="Podicherti R."/>
            <person name="Tsui H.-C.T."/>
            <person name="Winkler M.E."/>
        </authorList>
    </citation>
    <scope>NUCLEOTIDE SEQUENCE</scope>
</reference>